<keyword evidence="1 3" id="KW-0436">Ligase</keyword>
<name>A0A6M3HXF8_9GAMM</name>
<organism evidence="3 4">
    <name type="scientific">Allofrancisella frigidaquae</name>
    <dbReference type="NCBI Taxonomy" id="1085644"/>
    <lineage>
        <taxon>Bacteria</taxon>
        <taxon>Pseudomonadati</taxon>
        <taxon>Pseudomonadota</taxon>
        <taxon>Gammaproteobacteria</taxon>
        <taxon>Thiotrichales</taxon>
        <taxon>Francisellaceae</taxon>
        <taxon>Allofrancisella</taxon>
    </lineage>
</organism>
<dbReference type="GO" id="GO:0005737">
    <property type="term" value="C:cytoplasm"/>
    <property type="evidence" value="ECO:0007669"/>
    <property type="project" value="TreeGrafter"/>
</dbReference>
<dbReference type="EC" id="6.3.4.15" evidence="3"/>
<dbReference type="PANTHER" id="PTHR12835:SF5">
    <property type="entry name" value="BIOTIN--PROTEIN LIGASE"/>
    <property type="match status" value="1"/>
</dbReference>
<dbReference type="SUPFAM" id="SSF55681">
    <property type="entry name" value="Class II aaRS and biotin synthetases"/>
    <property type="match status" value="1"/>
</dbReference>
<evidence type="ECO:0000256" key="1">
    <source>
        <dbReference type="ARBA" id="ARBA00022598"/>
    </source>
</evidence>
<dbReference type="InterPro" id="IPR004143">
    <property type="entry name" value="BPL_LPL_catalytic"/>
</dbReference>
<dbReference type="RefSeq" id="WP_172106876.1">
    <property type="nucleotide sequence ID" value="NZ_CP038017.1"/>
</dbReference>
<evidence type="ECO:0000259" key="2">
    <source>
        <dbReference type="PROSITE" id="PS51733"/>
    </source>
</evidence>
<sequence>MKNHKFIEEHLHKYVGDIEIEHFESINSTNDFILNKNFTHKYHLCYADAQIKGKGQRGGDWVSKNKDNIYATLGFSCDFSINQNTLSSIKVAIGVLKAIRNYIPIELRESLKIKLPNDIYYKDQKLAGILIETKNIKKSSFDIVIGIGINVNMFELDERIDRLWTSLAVINGQTIDSTSLLVSMIIEVIKSFSKSIDETLKTFAKYDYVLNKQITFNYGGQIYKATAKGISNDLKLTLELENMNKLEIDIASISKIRVVENEYN</sequence>
<proteinExistence type="predicted"/>
<dbReference type="PROSITE" id="PS51733">
    <property type="entry name" value="BPL_LPL_CATALYTIC"/>
    <property type="match status" value="1"/>
</dbReference>
<gene>
    <name evidence="3" type="ORF">E3E15_05265</name>
</gene>
<dbReference type="NCBIfam" id="TIGR00121">
    <property type="entry name" value="birA_ligase"/>
    <property type="match status" value="1"/>
</dbReference>
<dbReference type="PANTHER" id="PTHR12835">
    <property type="entry name" value="BIOTIN PROTEIN LIGASE"/>
    <property type="match status" value="1"/>
</dbReference>
<protein>
    <submittedName>
        <fullName evidence="3">Biotin--[acetyl-CoA-carboxylase] ligase</fullName>
        <ecNumber evidence="3">6.3.4.15</ecNumber>
    </submittedName>
</protein>
<dbReference type="CDD" id="cd16442">
    <property type="entry name" value="BPL"/>
    <property type="match status" value="1"/>
</dbReference>
<dbReference type="Proteomes" id="UP000503320">
    <property type="component" value="Chromosome"/>
</dbReference>
<dbReference type="EMBL" id="CP038017">
    <property type="protein sequence ID" value="QIV94791.1"/>
    <property type="molecule type" value="Genomic_DNA"/>
</dbReference>
<evidence type="ECO:0000313" key="4">
    <source>
        <dbReference type="Proteomes" id="UP000503320"/>
    </source>
</evidence>
<dbReference type="GO" id="GO:0004077">
    <property type="term" value="F:biotin--[biotin carboxyl-carrier protein] ligase activity"/>
    <property type="evidence" value="ECO:0007669"/>
    <property type="project" value="UniProtKB-EC"/>
</dbReference>
<dbReference type="KEGG" id="afri:E3E15_05265"/>
<keyword evidence="4" id="KW-1185">Reference proteome</keyword>
<dbReference type="Pfam" id="PF03099">
    <property type="entry name" value="BPL_LplA_LipB"/>
    <property type="match status" value="1"/>
</dbReference>
<dbReference type="InterPro" id="IPR004408">
    <property type="entry name" value="Biotin_CoA_COase_ligase"/>
</dbReference>
<dbReference type="InterPro" id="IPR045864">
    <property type="entry name" value="aa-tRNA-synth_II/BPL/LPL"/>
</dbReference>
<reference evidence="3 4" key="1">
    <citation type="submission" date="2019-03" db="EMBL/GenBank/DDBJ databases">
        <title>Complete Genome Sequence of Allofrancisella frigidaquae Strain SYSU 10HL1970 Isolated from Water-Cooling Systems in China.</title>
        <authorList>
            <person name="Ohrman C."/>
            <person name="Uneklint I."/>
            <person name="Sjodin A."/>
        </authorList>
    </citation>
    <scope>NUCLEOTIDE SEQUENCE [LARGE SCALE GENOMIC DNA]</scope>
    <source>
        <strain evidence="3 4">SYSU 10HL1970</strain>
    </source>
</reference>
<evidence type="ECO:0000313" key="3">
    <source>
        <dbReference type="EMBL" id="QIV94791.1"/>
    </source>
</evidence>
<dbReference type="Gene3D" id="3.30.930.10">
    <property type="entry name" value="Bira Bifunctional Protein, Domain 2"/>
    <property type="match status" value="1"/>
</dbReference>
<feature type="domain" description="BPL/LPL catalytic" evidence="2">
    <location>
        <begin position="5"/>
        <end position="204"/>
    </location>
</feature>
<dbReference type="AlphaFoldDB" id="A0A6M3HXF8"/>
<accession>A0A6M3HXF8</accession>